<comment type="caution">
    <text evidence="1">The sequence shown here is derived from an EMBL/GenBank/DDBJ whole genome shotgun (WGS) entry which is preliminary data.</text>
</comment>
<proteinExistence type="predicted"/>
<evidence type="ECO:0000313" key="1">
    <source>
        <dbReference type="EMBL" id="RIJ50708.1"/>
    </source>
</evidence>
<dbReference type="RefSeq" id="WP_119436176.1">
    <property type="nucleotide sequence ID" value="NZ_QWGR01000001.1"/>
</dbReference>
<evidence type="ECO:0000313" key="2">
    <source>
        <dbReference type="Proteomes" id="UP000265926"/>
    </source>
</evidence>
<gene>
    <name evidence="1" type="ORF">D1614_01910</name>
</gene>
<dbReference type="EMBL" id="QWGR01000001">
    <property type="protein sequence ID" value="RIJ50708.1"/>
    <property type="molecule type" value="Genomic_DNA"/>
</dbReference>
<dbReference type="OrthoDB" id="1122642at2"/>
<organism evidence="1 2">
    <name type="scientific">Maribellus luteus</name>
    <dbReference type="NCBI Taxonomy" id="2305463"/>
    <lineage>
        <taxon>Bacteria</taxon>
        <taxon>Pseudomonadati</taxon>
        <taxon>Bacteroidota</taxon>
        <taxon>Bacteroidia</taxon>
        <taxon>Marinilabiliales</taxon>
        <taxon>Prolixibacteraceae</taxon>
        <taxon>Maribellus</taxon>
    </lineage>
</organism>
<evidence type="ECO:0008006" key="3">
    <source>
        <dbReference type="Google" id="ProtNLM"/>
    </source>
</evidence>
<reference evidence="1 2" key="1">
    <citation type="submission" date="2018-08" db="EMBL/GenBank/DDBJ databases">
        <title>Pallidiluteibacterium maritimus gen. nov., sp. nov., isolated from coastal sediment.</title>
        <authorList>
            <person name="Zhou L.Y."/>
        </authorList>
    </citation>
    <scope>NUCLEOTIDE SEQUENCE [LARGE SCALE GENOMIC DNA]</scope>
    <source>
        <strain evidence="1 2">XSD2</strain>
    </source>
</reference>
<keyword evidence="2" id="KW-1185">Reference proteome</keyword>
<sequence length="183" mass="20749">MNTSSVNNKISIPHLLLIAGNGRNVGKTFLACSIIKQLSQKTPVCGVKITPHFHAIDEKDVLFKNDSLIILEEKQLTKKDSSLMRQAGAERVLFVMTQKESLGESMEQLLTFFPDSAIVCESGGLHEYVEPGLFLFVNLNDREIQKKHLLGYKPVYVHNSGKHFDLDINKIEFSNHEFRLQHE</sequence>
<accession>A0A399T496</accession>
<dbReference type="Proteomes" id="UP000265926">
    <property type="component" value="Unassembled WGS sequence"/>
</dbReference>
<dbReference type="AlphaFoldDB" id="A0A399T496"/>
<dbReference type="InterPro" id="IPR027417">
    <property type="entry name" value="P-loop_NTPase"/>
</dbReference>
<name>A0A399T496_9BACT</name>
<dbReference type="Gene3D" id="3.40.50.300">
    <property type="entry name" value="P-loop containing nucleotide triphosphate hydrolases"/>
    <property type="match status" value="1"/>
</dbReference>
<protein>
    <recommendedName>
        <fullName evidence="3">Molybdopterin-guanine dinucleotide biosynthesis protein B (MobB) domain-containing protein</fullName>
    </recommendedName>
</protein>